<evidence type="ECO:0000256" key="1">
    <source>
        <dbReference type="ARBA" id="ARBA00003681"/>
    </source>
</evidence>
<protein>
    <recommendedName>
        <fullName evidence="3">Phosphocarrier protein HPr</fullName>
    </recommendedName>
    <alternativeName>
        <fullName evidence="8">Histidine-containing protein</fullName>
    </alternativeName>
</protein>
<keyword evidence="11" id="KW-1185">Reference proteome</keyword>
<dbReference type="SUPFAM" id="SSF55594">
    <property type="entry name" value="HPr-like"/>
    <property type="match status" value="1"/>
</dbReference>
<keyword evidence="6" id="KW-0762">Sugar transport</keyword>
<evidence type="ECO:0000259" key="9">
    <source>
        <dbReference type="PROSITE" id="PS51350"/>
    </source>
</evidence>
<dbReference type="Proteomes" id="UP000613030">
    <property type="component" value="Unassembled WGS sequence"/>
</dbReference>
<gene>
    <name evidence="10" type="ORF">JI741_01365</name>
</gene>
<keyword evidence="7" id="KW-0598">Phosphotransferase system</keyword>
<comment type="subcellular location">
    <subcellularLocation>
        <location evidence="2">Cytoplasm</location>
    </subcellularLocation>
</comment>
<dbReference type="PROSITE" id="PS00369">
    <property type="entry name" value="PTS_HPR_HIS"/>
    <property type="match status" value="1"/>
</dbReference>
<evidence type="ECO:0000256" key="2">
    <source>
        <dbReference type="ARBA" id="ARBA00004496"/>
    </source>
</evidence>
<dbReference type="PRINTS" id="PR00107">
    <property type="entry name" value="PHOSPHOCPHPR"/>
</dbReference>
<dbReference type="NCBIfam" id="TIGR01003">
    <property type="entry name" value="PTS_HPr_family"/>
    <property type="match status" value="1"/>
</dbReference>
<comment type="function">
    <text evidence="1">General (non sugar-specific) component of the phosphoenolpyruvate-dependent sugar phosphotransferase system (sugar PTS). This major carbohydrate active-transport system catalyzes the phosphorylation of incoming sugar substrates concomitantly with their translocation across the cell membrane. The phosphoryl group from phosphoenolpyruvate (PEP) is transferred to the phosphoryl carrier protein HPr by enzyme I. Phospho-HPr then transfers it to the PTS EIIA domain.</text>
</comment>
<evidence type="ECO:0000256" key="6">
    <source>
        <dbReference type="ARBA" id="ARBA00022597"/>
    </source>
</evidence>
<keyword evidence="5" id="KW-0963">Cytoplasm</keyword>
<dbReference type="InterPro" id="IPR001020">
    <property type="entry name" value="PTS_HPr_His_P_site"/>
</dbReference>
<evidence type="ECO:0000256" key="7">
    <source>
        <dbReference type="ARBA" id="ARBA00022683"/>
    </source>
</evidence>
<evidence type="ECO:0000256" key="4">
    <source>
        <dbReference type="ARBA" id="ARBA00022448"/>
    </source>
</evidence>
<dbReference type="InterPro" id="IPR050399">
    <property type="entry name" value="HPr"/>
</dbReference>
<sequence length="80" mass="8473">MAAEGIHARPATALIRLVKKYKSIVSLRKGESTIQLNSMLNILTLGAKGGDTVTVLVDGADEAEAAAAIDNFFTEELKTL</sequence>
<proteinExistence type="predicted"/>
<dbReference type="PROSITE" id="PS51350">
    <property type="entry name" value="PTS_HPR_DOM"/>
    <property type="match status" value="1"/>
</dbReference>
<feature type="domain" description="HPr" evidence="9">
    <location>
        <begin position="1"/>
        <end position="80"/>
    </location>
</feature>
<dbReference type="InterPro" id="IPR002114">
    <property type="entry name" value="PTS_HPr_Ser_P_site"/>
</dbReference>
<evidence type="ECO:0000256" key="3">
    <source>
        <dbReference type="ARBA" id="ARBA00020422"/>
    </source>
</evidence>
<dbReference type="PANTHER" id="PTHR33705">
    <property type="entry name" value="PHOSPHOCARRIER PROTEIN HPR"/>
    <property type="match status" value="1"/>
</dbReference>
<accession>A0ABS1KK67</accession>
<dbReference type="CDD" id="cd00367">
    <property type="entry name" value="PTS-HPr_like"/>
    <property type="match status" value="1"/>
</dbReference>
<dbReference type="InterPro" id="IPR000032">
    <property type="entry name" value="HPr-like"/>
</dbReference>
<evidence type="ECO:0000256" key="5">
    <source>
        <dbReference type="ARBA" id="ARBA00022490"/>
    </source>
</evidence>
<comment type="caution">
    <text evidence="10">The sequence shown here is derived from an EMBL/GenBank/DDBJ whole genome shotgun (WGS) entry which is preliminary data.</text>
</comment>
<keyword evidence="4" id="KW-0813">Transport</keyword>
<dbReference type="Pfam" id="PF00381">
    <property type="entry name" value="PTS-HPr"/>
    <property type="match status" value="1"/>
</dbReference>
<dbReference type="EMBL" id="JAERRB010000001">
    <property type="protein sequence ID" value="MBL0739841.1"/>
    <property type="molecule type" value="Genomic_DNA"/>
</dbReference>
<name>A0ABS1KK67_9BACT</name>
<evidence type="ECO:0000313" key="11">
    <source>
        <dbReference type="Proteomes" id="UP000613030"/>
    </source>
</evidence>
<dbReference type="PANTHER" id="PTHR33705:SF1">
    <property type="entry name" value="PHOSPHOCARRIER PROTEIN HPR"/>
    <property type="match status" value="1"/>
</dbReference>
<dbReference type="PROSITE" id="PS00589">
    <property type="entry name" value="PTS_HPR_SER"/>
    <property type="match status" value="1"/>
</dbReference>
<dbReference type="InterPro" id="IPR035895">
    <property type="entry name" value="HPr-like_sf"/>
</dbReference>
<reference evidence="10 11" key="1">
    <citation type="submission" date="2021-01" db="EMBL/GenBank/DDBJ databases">
        <title>Chryseolinea sp. Jin1 Genome sequencing and assembly.</title>
        <authorList>
            <person name="Kim I."/>
        </authorList>
    </citation>
    <scope>NUCLEOTIDE SEQUENCE [LARGE SCALE GENOMIC DNA]</scope>
    <source>
        <strain evidence="10 11">Jin1</strain>
    </source>
</reference>
<evidence type="ECO:0000256" key="8">
    <source>
        <dbReference type="ARBA" id="ARBA00033055"/>
    </source>
</evidence>
<dbReference type="Gene3D" id="3.30.1340.10">
    <property type="entry name" value="HPr-like"/>
    <property type="match status" value="1"/>
</dbReference>
<evidence type="ECO:0000313" key="10">
    <source>
        <dbReference type="EMBL" id="MBL0739841.1"/>
    </source>
</evidence>
<organism evidence="10 11">
    <name type="scientific">Chryseolinea lacunae</name>
    <dbReference type="NCBI Taxonomy" id="2801331"/>
    <lineage>
        <taxon>Bacteria</taxon>
        <taxon>Pseudomonadati</taxon>
        <taxon>Bacteroidota</taxon>
        <taxon>Cytophagia</taxon>
        <taxon>Cytophagales</taxon>
        <taxon>Fulvivirgaceae</taxon>
        <taxon>Chryseolinea</taxon>
    </lineage>
</organism>